<dbReference type="Pfam" id="PF00266">
    <property type="entry name" value="Aminotran_5"/>
    <property type="match status" value="1"/>
</dbReference>
<dbReference type="PANTHER" id="PTHR43586:SF15">
    <property type="entry name" value="BLR3095 PROTEIN"/>
    <property type="match status" value="1"/>
</dbReference>
<evidence type="ECO:0000313" key="4">
    <source>
        <dbReference type="Proteomes" id="UP001291309"/>
    </source>
</evidence>
<keyword evidence="1" id="KW-0663">Pyridoxal phosphate</keyword>
<dbReference type="GO" id="GO:0008483">
    <property type="term" value="F:transaminase activity"/>
    <property type="evidence" value="ECO:0007669"/>
    <property type="project" value="UniProtKB-KW"/>
</dbReference>
<evidence type="ECO:0000256" key="1">
    <source>
        <dbReference type="ARBA" id="ARBA00022898"/>
    </source>
</evidence>
<keyword evidence="4" id="KW-1185">Reference proteome</keyword>
<name>A0ABU5H151_9BACT</name>
<gene>
    <name evidence="3" type="ORF">SYV04_05555</name>
</gene>
<dbReference type="EMBL" id="JAXIVS010000002">
    <property type="protein sequence ID" value="MDY7225835.1"/>
    <property type="molecule type" value="Genomic_DNA"/>
</dbReference>
<dbReference type="RefSeq" id="WP_321544562.1">
    <property type="nucleotide sequence ID" value="NZ_JAXIVS010000002.1"/>
</dbReference>
<keyword evidence="3" id="KW-0808">Transferase</keyword>
<keyword evidence="3" id="KW-0032">Aminotransferase</keyword>
<dbReference type="Proteomes" id="UP001291309">
    <property type="component" value="Unassembled WGS sequence"/>
</dbReference>
<evidence type="ECO:0000259" key="2">
    <source>
        <dbReference type="Pfam" id="PF00266"/>
    </source>
</evidence>
<comment type="caution">
    <text evidence="3">The sequence shown here is derived from an EMBL/GenBank/DDBJ whole genome shotgun (WGS) entry which is preliminary data.</text>
</comment>
<sequence>MDLLSAVRAEFPLLQTCTYLNSSATGAMPRGVEAVLRRYWETMSTWRDEVWGDWLGAMQAHADGLANLLGAPAGSVALDSNLTTLLGRVGTCFDYRGERRRVVTTDMEFPTVPFLWKGFARYGAELVVVPSVNGRVDVDALCAAIDERTRLVSVSHASFQTGALLDVAKVARAAHAAGALIAVDAYQTVGAYPVDVGTLDVDFLLGGGHKWLCGSEYGFLYVRPSLTSSLEPAATGWLAGETPFTFLPAKAYAPDAQRMRAGTPVPLPVLLSRPGLELVSRVGMPTIRAHSLACTQRLIARADEAGLPVVTPRDEAHRGGVVVMRFPGDAEVSQRLVSRGFICSYRGGLRVGPHFYNTLSEVDGFMDALVAEARQSAA</sequence>
<dbReference type="InterPro" id="IPR015421">
    <property type="entry name" value="PyrdxlP-dep_Trfase_major"/>
</dbReference>
<protein>
    <submittedName>
        <fullName evidence="3">Aminotransferase class V-fold PLP-dependent enzyme</fullName>
    </submittedName>
</protein>
<organism evidence="3 4">
    <name type="scientific">Hyalangium rubrum</name>
    <dbReference type="NCBI Taxonomy" id="3103134"/>
    <lineage>
        <taxon>Bacteria</taxon>
        <taxon>Pseudomonadati</taxon>
        <taxon>Myxococcota</taxon>
        <taxon>Myxococcia</taxon>
        <taxon>Myxococcales</taxon>
        <taxon>Cystobacterineae</taxon>
        <taxon>Archangiaceae</taxon>
        <taxon>Hyalangium</taxon>
    </lineage>
</organism>
<feature type="domain" description="Aminotransferase class V" evidence="2">
    <location>
        <begin position="19"/>
        <end position="327"/>
    </location>
</feature>
<dbReference type="Gene3D" id="3.90.1150.10">
    <property type="entry name" value="Aspartate Aminotransferase, domain 1"/>
    <property type="match status" value="1"/>
</dbReference>
<dbReference type="InterPro" id="IPR015424">
    <property type="entry name" value="PyrdxlP-dep_Trfase"/>
</dbReference>
<reference evidence="3 4" key="1">
    <citation type="submission" date="2023-12" db="EMBL/GenBank/DDBJ databases">
        <title>the genome sequence of Hyalangium sp. s54d21.</title>
        <authorList>
            <person name="Zhang X."/>
        </authorList>
    </citation>
    <scope>NUCLEOTIDE SEQUENCE [LARGE SCALE GENOMIC DNA]</scope>
    <source>
        <strain evidence="4">s54d21</strain>
    </source>
</reference>
<dbReference type="InterPro" id="IPR015422">
    <property type="entry name" value="PyrdxlP-dep_Trfase_small"/>
</dbReference>
<dbReference type="SUPFAM" id="SSF53383">
    <property type="entry name" value="PLP-dependent transferases"/>
    <property type="match status" value="1"/>
</dbReference>
<proteinExistence type="predicted"/>
<evidence type="ECO:0000313" key="3">
    <source>
        <dbReference type="EMBL" id="MDY7225835.1"/>
    </source>
</evidence>
<dbReference type="Gene3D" id="3.40.640.10">
    <property type="entry name" value="Type I PLP-dependent aspartate aminotransferase-like (Major domain)"/>
    <property type="match status" value="1"/>
</dbReference>
<dbReference type="PANTHER" id="PTHR43586">
    <property type="entry name" value="CYSTEINE DESULFURASE"/>
    <property type="match status" value="1"/>
</dbReference>
<accession>A0ABU5H151</accession>
<dbReference type="InterPro" id="IPR000192">
    <property type="entry name" value="Aminotrans_V_dom"/>
</dbReference>